<gene>
    <name evidence="1" type="ORF">D6C94_08923</name>
</gene>
<dbReference type="AlphaFoldDB" id="A0A4S9VKD7"/>
<proteinExistence type="predicted"/>
<evidence type="ECO:0000313" key="1">
    <source>
        <dbReference type="EMBL" id="THY70093.1"/>
    </source>
</evidence>
<accession>A0A4S9VKD7</accession>
<evidence type="ECO:0000313" key="2">
    <source>
        <dbReference type="Proteomes" id="UP000305064"/>
    </source>
</evidence>
<dbReference type="EMBL" id="QZBJ01000083">
    <property type="protein sequence ID" value="THY70093.1"/>
    <property type="molecule type" value="Genomic_DNA"/>
</dbReference>
<protein>
    <submittedName>
        <fullName evidence="1">Uncharacterized protein</fullName>
    </submittedName>
</protein>
<comment type="caution">
    <text evidence="1">The sequence shown here is derived from an EMBL/GenBank/DDBJ whole genome shotgun (WGS) entry which is preliminary data.</text>
</comment>
<sequence>MASKNETVGSTDAQVRLREVSVYFLLLIYHRANLHAVATERENQSTDVRRNIVFGLILPRARRGQLGFSIQDAGIASCVSGPRLAHVFLWYWFDGPGVKKARRGAESEEEHQLQKGEAVVESPEITQGLNRRDFYLRLEVPVSENSVVLSRLLVPGFRVLLNHVDAVTVGGADDTGWKVASRSVILPEMVTAMAMPDRGDLRSV</sequence>
<name>A0A4S9VKD7_AURPU</name>
<reference evidence="1 2" key="1">
    <citation type="submission" date="2018-10" db="EMBL/GenBank/DDBJ databases">
        <title>Fifty Aureobasidium pullulans genomes reveal a recombining polyextremotolerant generalist.</title>
        <authorList>
            <person name="Gostincar C."/>
            <person name="Turk M."/>
            <person name="Zajc J."/>
            <person name="Gunde-Cimerman N."/>
        </authorList>
    </citation>
    <scope>NUCLEOTIDE SEQUENCE [LARGE SCALE GENOMIC DNA]</scope>
    <source>
        <strain evidence="1 2">EXF-4256</strain>
    </source>
</reference>
<dbReference type="Proteomes" id="UP000305064">
    <property type="component" value="Unassembled WGS sequence"/>
</dbReference>
<organism evidence="1 2">
    <name type="scientific">Aureobasidium pullulans</name>
    <name type="common">Black yeast</name>
    <name type="synonym">Pullularia pullulans</name>
    <dbReference type="NCBI Taxonomy" id="5580"/>
    <lineage>
        <taxon>Eukaryota</taxon>
        <taxon>Fungi</taxon>
        <taxon>Dikarya</taxon>
        <taxon>Ascomycota</taxon>
        <taxon>Pezizomycotina</taxon>
        <taxon>Dothideomycetes</taxon>
        <taxon>Dothideomycetidae</taxon>
        <taxon>Dothideales</taxon>
        <taxon>Saccotheciaceae</taxon>
        <taxon>Aureobasidium</taxon>
    </lineage>
</organism>